<evidence type="ECO:0000259" key="1">
    <source>
        <dbReference type="SMART" id="SM00382"/>
    </source>
</evidence>
<comment type="caution">
    <text evidence="2">The sequence shown here is derived from an EMBL/GenBank/DDBJ whole genome shotgun (WGS) entry which is preliminary data.</text>
</comment>
<dbReference type="Pfam" id="PF01695">
    <property type="entry name" value="IstB_IS21"/>
    <property type="match status" value="1"/>
</dbReference>
<organism evidence="2">
    <name type="scientific">bioreactor metagenome</name>
    <dbReference type="NCBI Taxonomy" id="1076179"/>
    <lineage>
        <taxon>unclassified sequences</taxon>
        <taxon>metagenomes</taxon>
        <taxon>ecological metagenomes</taxon>
    </lineage>
</organism>
<dbReference type="GO" id="GO:0006260">
    <property type="term" value="P:DNA replication"/>
    <property type="evidence" value="ECO:0007669"/>
    <property type="project" value="TreeGrafter"/>
</dbReference>
<dbReference type="PANTHER" id="PTHR30050">
    <property type="entry name" value="CHROMOSOMAL REPLICATION INITIATOR PROTEIN DNAA"/>
    <property type="match status" value="1"/>
</dbReference>
<accession>A0A645ALM7</accession>
<gene>
    <name evidence="2" type="ORF">SDC9_100719</name>
</gene>
<evidence type="ECO:0000313" key="2">
    <source>
        <dbReference type="EMBL" id="MPM53947.1"/>
    </source>
</evidence>
<dbReference type="PIRSF" id="PIRSF003073">
    <property type="entry name" value="DNAC_TnpB_IstB"/>
    <property type="match status" value="1"/>
</dbReference>
<protein>
    <submittedName>
        <fullName evidence="2">Insertion sequence IS5376 putative ATP-binding protein</fullName>
    </submittedName>
</protein>
<dbReference type="EMBL" id="VSSQ01014575">
    <property type="protein sequence ID" value="MPM53947.1"/>
    <property type="molecule type" value="Genomic_DNA"/>
</dbReference>
<reference evidence="2" key="1">
    <citation type="submission" date="2019-08" db="EMBL/GenBank/DDBJ databases">
        <authorList>
            <person name="Kucharzyk K."/>
            <person name="Murdoch R.W."/>
            <person name="Higgins S."/>
            <person name="Loffler F."/>
        </authorList>
    </citation>
    <scope>NUCLEOTIDE SEQUENCE</scope>
</reference>
<keyword evidence="2" id="KW-0547">Nucleotide-binding</keyword>
<proteinExistence type="predicted"/>
<dbReference type="SUPFAM" id="SSF52540">
    <property type="entry name" value="P-loop containing nucleoside triphosphate hydrolases"/>
    <property type="match status" value="1"/>
</dbReference>
<dbReference type="InterPro" id="IPR002611">
    <property type="entry name" value="IstB_ATP-bd"/>
</dbReference>
<dbReference type="InterPro" id="IPR028350">
    <property type="entry name" value="DNAC/IstB-like"/>
</dbReference>
<dbReference type="InterPro" id="IPR027417">
    <property type="entry name" value="P-loop_NTPase"/>
</dbReference>
<dbReference type="SMART" id="SM00382">
    <property type="entry name" value="AAA"/>
    <property type="match status" value="1"/>
</dbReference>
<dbReference type="AlphaFoldDB" id="A0A645ALM7"/>
<name>A0A645ALM7_9ZZZZ</name>
<sequence length="260" mass="29423">MTSEEFLIGYEKAVMELRLPFSPDDFLGWSLTSDVTPTELDILDRLLGAMVAKKNESSISTLKKLSRIPQKNPLLFGNFNMDLLNEKAKRQVLSLKSLSFISSKRNVIMIGPTGTGKTHLAMAIGNECCSNKMKAYFIKMDELKDKFHDAIVGEKTGKLLNGLSKYSCLIVDEVGYCKLNRQETLLFFQLVDRIGLKETGSIVLTSNKDLSQWPEVFDEDDALECAIDRLWDKAICMTFSGQSHRGSDREQIELNFLKFR</sequence>
<dbReference type="PANTHER" id="PTHR30050:SF4">
    <property type="entry name" value="ATP-BINDING PROTEIN RV3427C IN INSERTION SEQUENCE-RELATED"/>
    <property type="match status" value="1"/>
</dbReference>
<feature type="domain" description="AAA+ ATPase" evidence="1">
    <location>
        <begin position="103"/>
        <end position="236"/>
    </location>
</feature>
<dbReference type="CDD" id="cd00009">
    <property type="entry name" value="AAA"/>
    <property type="match status" value="1"/>
</dbReference>
<keyword evidence="2" id="KW-0067">ATP-binding</keyword>
<dbReference type="Gene3D" id="3.40.50.300">
    <property type="entry name" value="P-loop containing nucleotide triphosphate hydrolases"/>
    <property type="match status" value="1"/>
</dbReference>
<dbReference type="InterPro" id="IPR003593">
    <property type="entry name" value="AAA+_ATPase"/>
</dbReference>
<dbReference type="GO" id="GO:0005524">
    <property type="term" value="F:ATP binding"/>
    <property type="evidence" value="ECO:0007669"/>
    <property type="project" value="UniProtKB-KW"/>
</dbReference>